<sequence>MRFVTAVFPILLNLAAATFHFSCVCNSITPGTDWAYNWELTKYACLHNYAGGADYDSGSGRCIPNGDNTLDGDQWLADCRRDGTVDGYYRYKKDDTLDLSVTLWVWKASSTCGD</sequence>
<name>A0A9P7PYZ9_9HYPO</name>
<proteinExistence type="predicted"/>
<accession>A0A9P7PYZ9</accession>
<evidence type="ECO:0008006" key="4">
    <source>
        <dbReference type="Google" id="ProtNLM"/>
    </source>
</evidence>
<keyword evidence="3" id="KW-1185">Reference proteome</keyword>
<dbReference type="EMBL" id="SRQM01000319">
    <property type="protein sequence ID" value="KAG6112793.1"/>
    <property type="molecule type" value="Genomic_DNA"/>
</dbReference>
<evidence type="ECO:0000256" key="1">
    <source>
        <dbReference type="SAM" id="SignalP"/>
    </source>
</evidence>
<evidence type="ECO:0000313" key="2">
    <source>
        <dbReference type="EMBL" id="KAG6112793.1"/>
    </source>
</evidence>
<feature type="chain" id="PRO_5040207384" description="Cyanovirin-N domain-containing protein" evidence="1">
    <location>
        <begin position="18"/>
        <end position="114"/>
    </location>
</feature>
<comment type="caution">
    <text evidence="2">The sequence shown here is derived from an EMBL/GenBank/DDBJ whole genome shotgun (WGS) entry which is preliminary data.</text>
</comment>
<protein>
    <recommendedName>
        <fullName evidence="4">Cyanovirin-N domain-containing protein</fullName>
    </recommendedName>
</protein>
<gene>
    <name evidence="2" type="ORF">E4U13_004104</name>
</gene>
<reference evidence="2 3" key="1">
    <citation type="journal article" date="2020" name="bioRxiv">
        <title>Whole genome comparisons of ergot fungi reveals the divergence and evolution of species within the genus Claviceps are the result of varying mechanisms driving genome evolution and host range expansion.</title>
        <authorList>
            <person name="Wyka S.A."/>
            <person name="Mondo S.J."/>
            <person name="Liu M."/>
            <person name="Dettman J."/>
            <person name="Nalam V."/>
            <person name="Broders K.D."/>
        </authorList>
    </citation>
    <scope>NUCLEOTIDE SEQUENCE [LARGE SCALE GENOMIC DNA]</scope>
    <source>
        <strain evidence="2 3">LM576</strain>
    </source>
</reference>
<dbReference type="AlphaFoldDB" id="A0A9P7PYZ9"/>
<feature type="signal peptide" evidence="1">
    <location>
        <begin position="1"/>
        <end position="17"/>
    </location>
</feature>
<organism evidence="2 3">
    <name type="scientific">Claviceps humidiphila</name>
    <dbReference type="NCBI Taxonomy" id="1294629"/>
    <lineage>
        <taxon>Eukaryota</taxon>
        <taxon>Fungi</taxon>
        <taxon>Dikarya</taxon>
        <taxon>Ascomycota</taxon>
        <taxon>Pezizomycotina</taxon>
        <taxon>Sordariomycetes</taxon>
        <taxon>Hypocreomycetidae</taxon>
        <taxon>Hypocreales</taxon>
        <taxon>Clavicipitaceae</taxon>
        <taxon>Claviceps</taxon>
    </lineage>
</organism>
<dbReference type="Proteomes" id="UP000732380">
    <property type="component" value="Unassembled WGS sequence"/>
</dbReference>
<evidence type="ECO:0000313" key="3">
    <source>
        <dbReference type="Proteomes" id="UP000732380"/>
    </source>
</evidence>
<keyword evidence="1" id="KW-0732">Signal</keyword>